<reference evidence="2 4" key="1">
    <citation type="submission" date="2018-06" db="EMBL/GenBank/DDBJ databases">
        <title>Genomic Encyclopedia of Archaeal and Bacterial Type Strains, Phase II (KMG-II): from individual species to whole genera.</title>
        <authorList>
            <person name="Goeker M."/>
        </authorList>
    </citation>
    <scope>NUCLEOTIDE SEQUENCE [LARGE SCALE GENOMIC DNA]</scope>
    <source>
        <strain evidence="2 4">DSM 22686</strain>
    </source>
</reference>
<name>A0A2W7SBZ4_9BACT</name>
<dbReference type="PANTHER" id="PTHR43031">
    <property type="entry name" value="FAD-DEPENDENT OXIDOREDUCTASE"/>
    <property type="match status" value="1"/>
</dbReference>
<dbReference type="PROSITE" id="PS50206">
    <property type="entry name" value="RHODANESE_3"/>
    <property type="match status" value="1"/>
</dbReference>
<organism evidence="2 4">
    <name type="scientific">Algoriphagus ratkowskyi</name>
    <dbReference type="NCBI Taxonomy" id="57028"/>
    <lineage>
        <taxon>Bacteria</taxon>
        <taxon>Pseudomonadati</taxon>
        <taxon>Bacteroidota</taxon>
        <taxon>Cytophagia</taxon>
        <taxon>Cytophagales</taxon>
        <taxon>Cyclobacteriaceae</taxon>
        <taxon>Algoriphagus</taxon>
    </lineage>
</organism>
<evidence type="ECO:0000313" key="3">
    <source>
        <dbReference type="EMBL" id="TXD78197.1"/>
    </source>
</evidence>
<evidence type="ECO:0000313" key="2">
    <source>
        <dbReference type="EMBL" id="PZX60385.1"/>
    </source>
</evidence>
<dbReference type="EMBL" id="QKZU01000002">
    <property type="protein sequence ID" value="PZX60385.1"/>
    <property type="molecule type" value="Genomic_DNA"/>
</dbReference>
<reference evidence="3 5" key="2">
    <citation type="submission" date="2019-08" db="EMBL/GenBank/DDBJ databases">
        <title>Genome of Algoriphagus ratkowskyi IC026.</title>
        <authorList>
            <person name="Bowman J.P."/>
        </authorList>
    </citation>
    <scope>NUCLEOTIDE SEQUENCE [LARGE SCALE GENOMIC DNA]</scope>
    <source>
        <strain evidence="3 5">IC026</strain>
    </source>
</reference>
<dbReference type="Proteomes" id="UP000249115">
    <property type="component" value="Unassembled WGS sequence"/>
</dbReference>
<dbReference type="OrthoDB" id="9808735at2"/>
<dbReference type="Gene3D" id="3.40.250.10">
    <property type="entry name" value="Rhodanese-like domain"/>
    <property type="match status" value="1"/>
</dbReference>
<dbReference type="InterPro" id="IPR036873">
    <property type="entry name" value="Rhodanese-like_dom_sf"/>
</dbReference>
<dbReference type="InterPro" id="IPR001763">
    <property type="entry name" value="Rhodanese-like_dom"/>
</dbReference>
<dbReference type="EMBL" id="VORV01000005">
    <property type="protein sequence ID" value="TXD78197.1"/>
    <property type="molecule type" value="Genomic_DNA"/>
</dbReference>
<dbReference type="SMART" id="SM00450">
    <property type="entry name" value="RHOD"/>
    <property type="match status" value="1"/>
</dbReference>
<dbReference type="Proteomes" id="UP000321927">
    <property type="component" value="Unassembled WGS sequence"/>
</dbReference>
<evidence type="ECO:0000259" key="1">
    <source>
        <dbReference type="PROSITE" id="PS50206"/>
    </source>
</evidence>
<dbReference type="CDD" id="cd00158">
    <property type="entry name" value="RHOD"/>
    <property type="match status" value="1"/>
</dbReference>
<accession>A0A2W7SBZ4</accession>
<protein>
    <submittedName>
        <fullName evidence="3">Rhodanese-like domain-containing protein</fullName>
    </submittedName>
    <submittedName>
        <fullName evidence="2">Rhodanese-related sulfurtransferase</fullName>
    </submittedName>
</protein>
<sequence>MKILNILILVLTLIMVKIDFNYAQTSPVKNISVAEFEGLMKNKGAVRVLDVRSPGEVSEGHLIGAINMDFQNENFKTEIAKLDKKRTYLVYCKAGTRSDQAAKLMKKAGFTHVYALEGGIDAWKEADKPIEK</sequence>
<dbReference type="GO" id="GO:0016740">
    <property type="term" value="F:transferase activity"/>
    <property type="evidence" value="ECO:0007669"/>
    <property type="project" value="UniProtKB-KW"/>
</dbReference>
<keyword evidence="2" id="KW-0808">Transferase</keyword>
<dbReference type="PANTHER" id="PTHR43031:SF1">
    <property type="entry name" value="PYRIDINE NUCLEOTIDE-DISULPHIDE OXIDOREDUCTASE"/>
    <property type="match status" value="1"/>
</dbReference>
<gene>
    <name evidence="3" type="ORF">ESW18_09150</name>
    <name evidence="2" type="ORF">LV84_00661</name>
</gene>
<dbReference type="AlphaFoldDB" id="A0A2W7SBZ4"/>
<evidence type="ECO:0000313" key="5">
    <source>
        <dbReference type="Proteomes" id="UP000321927"/>
    </source>
</evidence>
<dbReference type="RefSeq" id="WP_086500429.1">
    <property type="nucleotide sequence ID" value="NZ_MSSV01000004.1"/>
</dbReference>
<keyword evidence="5" id="KW-1185">Reference proteome</keyword>
<proteinExistence type="predicted"/>
<feature type="domain" description="Rhodanese" evidence="1">
    <location>
        <begin position="42"/>
        <end position="132"/>
    </location>
</feature>
<dbReference type="SUPFAM" id="SSF52821">
    <property type="entry name" value="Rhodanese/Cell cycle control phosphatase"/>
    <property type="match status" value="1"/>
</dbReference>
<dbReference type="InterPro" id="IPR050229">
    <property type="entry name" value="GlpE_sulfurtransferase"/>
</dbReference>
<comment type="caution">
    <text evidence="2">The sequence shown here is derived from an EMBL/GenBank/DDBJ whole genome shotgun (WGS) entry which is preliminary data.</text>
</comment>
<evidence type="ECO:0000313" key="4">
    <source>
        <dbReference type="Proteomes" id="UP000249115"/>
    </source>
</evidence>
<dbReference type="Pfam" id="PF00581">
    <property type="entry name" value="Rhodanese"/>
    <property type="match status" value="1"/>
</dbReference>